<feature type="transmembrane region" description="Helical" evidence="8">
    <location>
        <begin position="236"/>
        <end position="256"/>
    </location>
</feature>
<evidence type="ECO:0000313" key="10">
    <source>
        <dbReference type="Proteomes" id="UP001164746"/>
    </source>
</evidence>
<organism evidence="9 10">
    <name type="scientific">Mya arenaria</name>
    <name type="common">Soft-shell clam</name>
    <dbReference type="NCBI Taxonomy" id="6604"/>
    <lineage>
        <taxon>Eukaryota</taxon>
        <taxon>Metazoa</taxon>
        <taxon>Spiralia</taxon>
        <taxon>Lophotrochozoa</taxon>
        <taxon>Mollusca</taxon>
        <taxon>Bivalvia</taxon>
        <taxon>Autobranchia</taxon>
        <taxon>Heteroconchia</taxon>
        <taxon>Euheterodonta</taxon>
        <taxon>Imparidentia</taxon>
        <taxon>Neoheterodontei</taxon>
        <taxon>Myida</taxon>
        <taxon>Myoidea</taxon>
        <taxon>Myidae</taxon>
        <taxon>Mya</taxon>
    </lineage>
</organism>
<feature type="transmembrane region" description="Helical" evidence="8">
    <location>
        <begin position="75"/>
        <end position="96"/>
    </location>
</feature>
<evidence type="ECO:0000256" key="7">
    <source>
        <dbReference type="SAM" id="MobiDB-lite"/>
    </source>
</evidence>
<feature type="region of interest" description="Disordered" evidence="7">
    <location>
        <begin position="1"/>
        <end position="43"/>
    </location>
</feature>
<feature type="transmembrane region" description="Helical" evidence="8">
    <location>
        <begin position="991"/>
        <end position="1014"/>
    </location>
</feature>
<feature type="transmembrane region" description="Helical" evidence="8">
    <location>
        <begin position="964"/>
        <end position="985"/>
    </location>
</feature>
<protein>
    <submittedName>
        <fullName evidence="9">NPT2B-like protein</fullName>
    </submittedName>
</protein>
<feature type="transmembrane region" description="Helical" evidence="8">
    <location>
        <begin position="550"/>
        <end position="574"/>
    </location>
</feature>
<gene>
    <name evidence="9" type="ORF">MAR_001433</name>
</gene>
<name>A0ABY7FBQ5_MYAAR</name>
<feature type="transmembrane region" description="Helical" evidence="8">
    <location>
        <begin position="277"/>
        <end position="294"/>
    </location>
</feature>
<feature type="transmembrane region" description="Helical" evidence="8">
    <location>
        <begin position="922"/>
        <end position="944"/>
    </location>
</feature>
<keyword evidence="10" id="KW-1185">Reference proteome</keyword>
<dbReference type="InterPro" id="IPR003841">
    <property type="entry name" value="Na/Pi_transpt"/>
</dbReference>
<keyword evidence="5 8" id="KW-1133">Transmembrane helix</keyword>
<feature type="transmembrane region" description="Helical" evidence="8">
    <location>
        <begin position="424"/>
        <end position="444"/>
    </location>
</feature>
<dbReference type="PANTHER" id="PTHR10010:SF46">
    <property type="entry name" value="SODIUM-DEPENDENT PHOSPHATE TRANSPORT PROTEIN 2B"/>
    <property type="match status" value="1"/>
</dbReference>
<dbReference type="NCBIfam" id="TIGR01013">
    <property type="entry name" value="2a58"/>
    <property type="match status" value="2"/>
</dbReference>
<dbReference type="EMBL" id="CP111022">
    <property type="protein sequence ID" value="WAR19595.1"/>
    <property type="molecule type" value="Genomic_DNA"/>
</dbReference>
<evidence type="ECO:0000256" key="4">
    <source>
        <dbReference type="ARBA" id="ARBA00022692"/>
    </source>
</evidence>
<dbReference type="Proteomes" id="UP001164746">
    <property type="component" value="Chromosome 11"/>
</dbReference>
<evidence type="ECO:0000313" key="9">
    <source>
        <dbReference type="EMBL" id="WAR19595.1"/>
    </source>
</evidence>
<evidence type="ECO:0000256" key="8">
    <source>
        <dbReference type="SAM" id="Phobius"/>
    </source>
</evidence>
<evidence type="ECO:0000256" key="6">
    <source>
        <dbReference type="ARBA" id="ARBA00023136"/>
    </source>
</evidence>
<feature type="compositionally biased region" description="Basic and acidic residues" evidence="7">
    <location>
        <begin position="30"/>
        <end position="39"/>
    </location>
</feature>
<feature type="transmembrane region" description="Helical" evidence="8">
    <location>
        <begin position="356"/>
        <end position="377"/>
    </location>
</feature>
<keyword evidence="4 8" id="KW-0812">Transmembrane</keyword>
<sequence>MSLSFKPASTLARENETRSSVDSLPPPYEEAPRGLKPEPEAEEEDPWKISKVYVKVVPWGELTTCGKVKRVTWDYFGKLVVLTGLLYLFICSLDFLSNAFKLIGATVLFQSSSTTTSIVVSMVAAKITNTIVSIGQITNKGDFRRAFAGATVHDMFNWLTVLVLLPLEAATSYLFHLSDAIVRSMHLSTNEGADREFLKKLTHPFTKLVVQLTTTPRLPGNFLFESASNTLSETTIGIILLVIALVILCACLIGIVKTLNSLLQGKVALIIKKFVNADFPGVMGYFTGYLAILIGTGLTILVQSSSVFTSALTPLVGIGVIEIERMYPLTLGANIGTTTTAILAALAQSADDIENALQISFCHLFFNLSGILMFFPIPKSRFPIAMAKFLGNQTAKYRWFAVVYLILVFFILPAAVFGLSVVSWIAMAAVFGPLLLLFIIIGVIKVIQNKAPGCLPVVLRDWKFLPKWLRSLEPADRVIQKVVRFLPCCRACCKQEANKNSSEKEHPCSVHNDAIKAEEAEEDDPWALPEVNLQYTKWSELTSGQRCARVLLGITKTALLLGCLYFFVCSLDLLSNSFRLIGGKTAGSVFQNSAILSNPVAGLMLGVLATVLLQSSSTTNGIAISLVVAKVCSVRDAIPIVMGANIGTSITNTLVSLGQLGNRDHFRRAFAGATVHDMFNWVAVCVLLPLEAATGYLYHLSKAVVGAMSFPENGEKRRRQQFLKAITTPFTKLIIRVDKKLLEEIAKGNDDAYHKSIIKRCCKMSSARYLRPDNSSISDSSWGNVSGSTIAVNKSVTWSDTTVGVVLLVLTLVLLSACFFTLVRTLYSALRGPILKLLKRFINADFPGRLSFFTGYVAIAIGTGVTMVIQSSSVFTSALTPLVGIGILSLERMYALTLGANLGTTFTAVIIALSQSSSDMPIAFQVALCHVFFNVSGTLIFYPLPFMRTPIKMAKFLGNTTAKYRWFVAVYMIGMFVALPSAVFGLSSASWVALVCVAVPVATVVLMVIVINGLQSRKPTVLPKILRSWDFLPECMRSLEPCDRMFEKIASKFTCCCKKKETEELQAKREENL</sequence>
<proteinExistence type="inferred from homology"/>
<feature type="transmembrane region" description="Helical" evidence="8">
    <location>
        <begin position="803"/>
        <end position="827"/>
    </location>
</feature>
<feature type="transmembrane region" description="Helical" evidence="8">
    <location>
        <begin position="594"/>
        <end position="613"/>
    </location>
</feature>
<keyword evidence="6 8" id="KW-0472">Membrane</keyword>
<comment type="similarity">
    <text evidence="2">Belongs to the SLC34A transporter family.</text>
</comment>
<accession>A0ABY7FBQ5</accession>
<feature type="transmembrane region" description="Helical" evidence="8">
    <location>
        <begin position="146"/>
        <end position="167"/>
    </location>
</feature>
<dbReference type="PANTHER" id="PTHR10010">
    <property type="entry name" value="SOLUTE CARRIER FAMILY 34 SODIUM PHOSPHATE , MEMBER 2-RELATED"/>
    <property type="match status" value="1"/>
</dbReference>
<feature type="transmembrane region" description="Helical" evidence="8">
    <location>
        <begin position="848"/>
        <end position="868"/>
    </location>
</feature>
<evidence type="ECO:0000256" key="1">
    <source>
        <dbReference type="ARBA" id="ARBA00004424"/>
    </source>
</evidence>
<dbReference type="Pfam" id="PF02690">
    <property type="entry name" value="Na_Pi_cotrans"/>
    <property type="match status" value="3"/>
</dbReference>
<evidence type="ECO:0000256" key="2">
    <source>
        <dbReference type="ARBA" id="ARBA00005808"/>
    </source>
</evidence>
<comment type="subcellular location">
    <subcellularLocation>
        <location evidence="1">Apical cell membrane</location>
        <topology evidence="1">Multi-pass membrane protein</topology>
    </subcellularLocation>
</comment>
<feature type="transmembrane region" description="Helical" evidence="8">
    <location>
        <begin position="898"/>
        <end position="916"/>
    </location>
</feature>
<feature type="transmembrane region" description="Helical" evidence="8">
    <location>
        <begin position="874"/>
        <end position="891"/>
    </location>
</feature>
<reference evidence="9" key="1">
    <citation type="submission" date="2022-11" db="EMBL/GenBank/DDBJ databases">
        <title>Centuries of genome instability and evolution in soft-shell clam transmissible cancer (bioRxiv).</title>
        <authorList>
            <person name="Hart S.F.M."/>
            <person name="Yonemitsu M.A."/>
            <person name="Giersch R.M."/>
            <person name="Beal B.F."/>
            <person name="Arriagada G."/>
            <person name="Davis B.W."/>
            <person name="Ostrander E.A."/>
            <person name="Goff S.P."/>
            <person name="Metzger M.J."/>
        </authorList>
    </citation>
    <scope>NUCLEOTIDE SEQUENCE</scope>
    <source>
        <strain evidence="9">MELC-2E11</strain>
        <tissue evidence="9">Siphon/mantle</tissue>
    </source>
</reference>
<feature type="transmembrane region" description="Helical" evidence="8">
    <location>
        <begin position="678"/>
        <end position="698"/>
    </location>
</feature>
<feature type="transmembrane region" description="Helical" evidence="8">
    <location>
        <begin position="397"/>
        <end position="418"/>
    </location>
</feature>
<feature type="transmembrane region" description="Helical" evidence="8">
    <location>
        <begin position="102"/>
        <end position="125"/>
    </location>
</feature>
<evidence type="ECO:0000256" key="5">
    <source>
        <dbReference type="ARBA" id="ARBA00022989"/>
    </source>
</evidence>
<evidence type="ECO:0000256" key="3">
    <source>
        <dbReference type="ARBA" id="ARBA00022475"/>
    </source>
</evidence>
<keyword evidence="3" id="KW-1003">Cell membrane</keyword>